<evidence type="ECO:0000313" key="2">
    <source>
        <dbReference type="EMBL" id="MBW4435030.1"/>
    </source>
</evidence>
<keyword evidence="1" id="KW-1133">Transmembrane helix</keyword>
<reference evidence="2" key="1">
    <citation type="submission" date="2021-05" db="EMBL/GenBank/DDBJ databases">
        <authorList>
            <person name="Pietrasiak N."/>
            <person name="Ward R."/>
            <person name="Stajich J.E."/>
            <person name="Kurbessoian T."/>
        </authorList>
    </citation>
    <scope>NUCLEOTIDE SEQUENCE</scope>
    <source>
        <strain evidence="2">HA4357-MV3</strain>
    </source>
</reference>
<keyword evidence="1" id="KW-0472">Membrane</keyword>
<reference evidence="2" key="2">
    <citation type="journal article" date="2022" name="Microbiol. Resour. Announc.">
        <title>Metagenome Sequencing to Explore Phylogenomics of Terrestrial Cyanobacteria.</title>
        <authorList>
            <person name="Ward R.D."/>
            <person name="Stajich J.E."/>
            <person name="Johansen J.R."/>
            <person name="Huntemann M."/>
            <person name="Clum A."/>
            <person name="Foster B."/>
            <person name="Foster B."/>
            <person name="Roux S."/>
            <person name="Palaniappan K."/>
            <person name="Varghese N."/>
            <person name="Mukherjee S."/>
            <person name="Reddy T.B.K."/>
            <person name="Daum C."/>
            <person name="Copeland A."/>
            <person name="Chen I.A."/>
            <person name="Ivanova N.N."/>
            <person name="Kyrpides N.C."/>
            <person name="Shapiro N."/>
            <person name="Eloe-Fadrosh E.A."/>
            <person name="Pietrasiak N."/>
        </authorList>
    </citation>
    <scope>NUCLEOTIDE SEQUENCE</scope>
    <source>
        <strain evidence="2">HA4357-MV3</strain>
    </source>
</reference>
<comment type="caution">
    <text evidence="2">The sequence shown here is derived from an EMBL/GenBank/DDBJ whole genome shotgun (WGS) entry which is preliminary data.</text>
</comment>
<protein>
    <submittedName>
        <fullName evidence="2">Uncharacterized protein</fullName>
    </submittedName>
</protein>
<dbReference type="EMBL" id="JAHHHW010000150">
    <property type="protein sequence ID" value="MBW4435030.1"/>
    <property type="molecule type" value="Genomic_DNA"/>
</dbReference>
<gene>
    <name evidence="2" type="ORF">KME28_25785</name>
</gene>
<dbReference type="Proteomes" id="UP000813215">
    <property type="component" value="Unassembled WGS sequence"/>
</dbReference>
<sequence>MHLQEQFIQYLAAENLLNQTIHSEVKVEDRRVDISSIPSAKIFIAGGSLAFIIIWAVFLVFMSKMRRLSQENKLFFAIHTSRKVPCRKCHYFSQNHHLNCAVQPSIVLTEEASNCPDYCPKQGKASQQKSLTLDD</sequence>
<keyword evidence="1" id="KW-0812">Transmembrane</keyword>
<evidence type="ECO:0000313" key="3">
    <source>
        <dbReference type="Proteomes" id="UP000813215"/>
    </source>
</evidence>
<dbReference type="AlphaFoldDB" id="A0A9E3LWR1"/>
<accession>A0A9E3LWR1</accession>
<proteinExistence type="predicted"/>
<feature type="transmembrane region" description="Helical" evidence="1">
    <location>
        <begin position="42"/>
        <end position="62"/>
    </location>
</feature>
<name>A0A9E3LWR1_9NOST</name>
<evidence type="ECO:0000256" key="1">
    <source>
        <dbReference type="SAM" id="Phobius"/>
    </source>
</evidence>
<organism evidence="2 3">
    <name type="scientific">Pelatocladus maniniholoensis HA4357-MV3</name>
    <dbReference type="NCBI Taxonomy" id="1117104"/>
    <lineage>
        <taxon>Bacteria</taxon>
        <taxon>Bacillati</taxon>
        <taxon>Cyanobacteriota</taxon>
        <taxon>Cyanophyceae</taxon>
        <taxon>Nostocales</taxon>
        <taxon>Nostocaceae</taxon>
        <taxon>Pelatocladus</taxon>
    </lineage>
</organism>